<accession>A0ABQ1I679</accession>
<dbReference type="Proteomes" id="UP000651977">
    <property type="component" value="Unassembled WGS sequence"/>
</dbReference>
<feature type="domain" description="HTH lysR-type" evidence="5">
    <location>
        <begin position="1"/>
        <end position="51"/>
    </location>
</feature>
<dbReference type="Gene3D" id="1.10.10.10">
    <property type="entry name" value="Winged helix-like DNA-binding domain superfamily/Winged helix DNA-binding domain"/>
    <property type="match status" value="1"/>
</dbReference>
<dbReference type="SUPFAM" id="SSF46785">
    <property type="entry name" value="Winged helix' DNA-binding domain"/>
    <property type="match status" value="1"/>
</dbReference>
<dbReference type="InterPro" id="IPR036388">
    <property type="entry name" value="WH-like_DNA-bd_sf"/>
</dbReference>
<name>A0ABQ1I679_9ALTE</name>
<organism evidence="6 7">
    <name type="scientific">Agarivorans gilvus</name>
    <dbReference type="NCBI Taxonomy" id="680279"/>
    <lineage>
        <taxon>Bacteria</taxon>
        <taxon>Pseudomonadati</taxon>
        <taxon>Pseudomonadota</taxon>
        <taxon>Gammaproteobacteria</taxon>
        <taxon>Alteromonadales</taxon>
        <taxon>Alteromonadaceae</taxon>
        <taxon>Agarivorans</taxon>
    </lineage>
</organism>
<evidence type="ECO:0000256" key="1">
    <source>
        <dbReference type="ARBA" id="ARBA00009437"/>
    </source>
</evidence>
<dbReference type="InterPro" id="IPR005119">
    <property type="entry name" value="LysR_subst-bd"/>
</dbReference>
<dbReference type="PANTHER" id="PTHR30126">
    <property type="entry name" value="HTH-TYPE TRANSCRIPTIONAL REGULATOR"/>
    <property type="match status" value="1"/>
</dbReference>
<dbReference type="PANTHER" id="PTHR30126:SF91">
    <property type="entry name" value="LYSR FAMILY TRANSCRIPTIONAL REGULATOR"/>
    <property type="match status" value="1"/>
</dbReference>
<dbReference type="PROSITE" id="PS50931">
    <property type="entry name" value="HTH_LYSR"/>
    <property type="match status" value="1"/>
</dbReference>
<comment type="similarity">
    <text evidence="1">Belongs to the LysR transcriptional regulatory family.</text>
</comment>
<keyword evidence="2" id="KW-0805">Transcription regulation</keyword>
<comment type="caution">
    <text evidence="6">The sequence shown here is derived from an EMBL/GenBank/DDBJ whole genome shotgun (WGS) entry which is preliminary data.</text>
</comment>
<evidence type="ECO:0000259" key="5">
    <source>
        <dbReference type="PROSITE" id="PS50931"/>
    </source>
</evidence>
<dbReference type="Pfam" id="PF00126">
    <property type="entry name" value="HTH_1"/>
    <property type="match status" value="1"/>
</dbReference>
<evidence type="ECO:0000313" key="7">
    <source>
        <dbReference type="Proteomes" id="UP000651977"/>
    </source>
</evidence>
<dbReference type="EMBL" id="BMDY01000026">
    <property type="protein sequence ID" value="GGB18218.1"/>
    <property type="molecule type" value="Genomic_DNA"/>
</dbReference>
<reference evidence="7" key="1">
    <citation type="journal article" date="2019" name="Int. J. Syst. Evol. Microbiol.">
        <title>The Global Catalogue of Microorganisms (GCM) 10K type strain sequencing project: providing services to taxonomists for standard genome sequencing and annotation.</title>
        <authorList>
            <consortium name="The Broad Institute Genomics Platform"/>
            <consortium name="The Broad Institute Genome Sequencing Center for Infectious Disease"/>
            <person name="Wu L."/>
            <person name="Ma J."/>
        </authorList>
    </citation>
    <scope>NUCLEOTIDE SEQUENCE [LARGE SCALE GENOMIC DNA]</scope>
    <source>
        <strain evidence="7">CGMCC 1.10131</strain>
    </source>
</reference>
<keyword evidence="4" id="KW-0804">Transcription</keyword>
<evidence type="ECO:0000313" key="6">
    <source>
        <dbReference type="EMBL" id="GGB18218.1"/>
    </source>
</evidence>
<evidence type="ECO:0000256" key="4">
    <source>
        <dbReference type="ARBA" id="ARBA00023163"/>
    </source>
</evidence>
<evidence type="ECO:0000256" key="2">
    <source>
        <dbReference type="ARBA" id="ARBA00023015"/>
    </source>
</evidence>
<dbReference type="InterPro" id="IPR000847">
    <property type="entry name" value="LysR_HTH_N"/>
</dbReference>
<gene>
    <name evidence="6" type="ORF">GCM10007414_34540</name>
</gene>
<dbReference type="InterPro" id="IPR036390">
    <property type="entry name" value="WH_DNA-bd_sf"/>
</dbReference>
<sequence>MVTVAEQGSFSSAARLLGVSNSAVNKTIQSLEEDLELSLFVRQHGKRPTLTDAGKAMYFQGLDILPKLIRMEQHALTLSQGIESSLNIVVHPYTLYPQYSQLFRQLTERFPDVELNFIDGESLSSYEDDFNILIGPTKHHLPRGIEFATIDELEWRMVCAATHPLAAKSGWLELEDLEQHPQLLLTEGFNTSAEYREAMRYSPQLINVDRFYQFRELLLEGVGFALYPAQLAKPLCQAGALVDLAFDFGPIGNRWPIEMLWRKQLGKAGEWLVEQLLSMPAARSSELT</sequence>
<proteinExistence type="inferred from homology"/>
<dbReference type="Gene3D" id="3.40.190.290">
    <property type="match status" value="1"/>
</dbReference>
<keyword evidence="7" id="KW-1185">Reference proteome</keyword>
<keyword evidence="3" id="KW-0238">DNA-binding</keyword>
<protein>
    <submittedName>
        <fullName evidence="6">LysR family transcriptional regulator</fullName>
    </submittedName>
</protein>
<dbReference type="Pfam" id="PF03466">
    <property type="entry name" value="LysR_substrate"/>
    <property type="match status" value="1"/>
</dbReference>
<dbReference type="CDD" id="cd05466">
    <property type="entry name" value="PBP2_LTTR_substrate"/>
    <property type="match status" value="1"/>
</dbReference>
<dbReference type="SUPFAM" id="SSF53850">
    <property type="entry name" value="Periplasmic binding protein-like II"/>
    <property type="match status" value="1"/>
</dbReference>
<evidence type="ECO:0000256" key="3">
    <source>
        <dbReference type="ARBA" id="ARBA00023125"/>
    </source>
</evidence>